<accession>A0ABQ8DHX8</accession>
<dbReference type="Proteomes" id="UP000824890">
    <property type="component" value="Unassembled WGS sequence"/>
</dbReference>
<comment type="caution">
    <text evidence="2">The sequence shown here is derived from an EMBL/GenBank/DDBJ whole genome shotgun (WGS) entry which is preliminary data.</text>
</comment>
<feature type="compositionally biased region" description="Basic and acidic residues" evidence="1">
    <location>
        <begin position="104"/>
        <end position="116"/>
    </location>
</feature>
<proteinExistence type="predicted"/>
<organism evidence="2 3">
    <name type="scientific">Brassica napus</name>
    <name type="common">Rape</name>
    <dbReference type="NCBI Taxonomy" id="3708"/>
    <lineage>
        <taxon>Eukaryota</taxon>
        <taxon>Viridiplantae</taxon>
        <taxon>Streptophyta</taxon>
        <taxon>Embryophyta</taxon>
        <taxon>Tracheophyta</taxon>
        <taxon>Spermatophyta</taxon>
        <taxon>Magnoliopsida</taxon>
        <taxon>eudicotyledons</taxon>
        <taxon>Gunneridae</taxon>
        <taxon>Pentapetalae</taxon>
        <taxon>rosids</taxon>
        <taxon>malvids</taxon>
        <taxon>Brassicales</taxon>
        <taxon>Brassicaceae</taxon>
        <taxon>Brassiceae</taxon>
        <taxon>Brassica</taxon>
    </lineage>
</organism>
<name>A0ABQ8DHX8_BRANA</name>
<keyword evidence="3" id="KW-1185">Reference proteome</keyword>
<protein>
    <submittedName>
        <fullName evidence="2">Uncharacterized protein</fullName>
    </submittedName>
</protein>
<feature type="compositionally biased region" description="Polar residues" evidence="1">
    <location>
        <begin position="54"/>
        <end position="82"/>
    </location>
</feature>
<feature type="region of interest" description="Disordered" evidence="1">
    <location>
        <begin position="44"/>
        <end position="116"/>
    </location>
</feature>
<reference evidence="2 3" key="1">
    <citation type="submission" date="2021-05" db="EMBL/GenBank/DDBJ databases">
        <title>Genome Assembly of Synthetic Allotetraploid Brassica napus Reveals Homoeologous Exchanges between Subgenomes.</title>
        <authorList>
            <person name="Davis J.T."/>
        </authorList>
    </citation>
    <scope>NUCLEOTIDE SEQUENCE [LARGE SCALE GENOMIC DNA]</scope>
    <source>
        <strain evidence="3">cv. Da-Ae</strain>
        <tissue evidence="2">Seedling</tissue>
    </source>
</reference>
<dbReference type="EMBL" id="JAGKQM010000004">
    <property type="protein sequence ID" value="KAH0928985.1"/>
    <property type="molecule type" value="Genomic_DNA"/>
</dbReference>
<gene>
    <name evidence="2" type="ORF">HID58_014712</name>
</gene>
<evidence type="ECO:0000256" key="1">
    <source>
        <dbReference type="SAM" id="MobiDB-lite"/>
    </source>
</evidence>
<evidence type="ECO:0000313" key="2">
    <source>
        <dbReference type="EMBL" id="KAH0928985.1"/>
    </source>
</evidence>
<sequence length="116" mass="13118">MAIASTLDKLSRKFDLMDVRFKKPLVDQKSIDDMVKVAVEERLKVMGRRKNPQNKDNLSNVVADQQPEPLSSPQPNTQQKSVCSPLLAETPGKDMRPRNNLSNELDKERGMKKTLA</sequence>
<evidence type="ECO:0000313" key="3">
    <source>
        <dbReference type="Proteomes" id="UP000824890"/>
    </source>
</evidence>